<organism evidence="1 2">
    <name type="scientific">Streptomyces pulveraceus</name>
    <dbReference type="NCBI Taxonomy" id="68258"/>
    <lineage>
        <taxon>Bacteria</taxon>
        <taxon>Bacillati</taxon>
        <taxon>Actinomycetota</taxon>
        <taxon>Actinomycetes</taxon>
        <taxon>Kitasatosporales</taxon>
        <taxon>Streptomycetaceae</taxon>
        <taxon>Streptomyces</taxon>
    </lineage>
</organism>
<gene>
    <name evidence="1" type="ORF">ACFP1B_15135</name>
</gene>
<dbReference type="EMBL" id="JBHSPU010000014">
    <property type="protein sequence ID" value="MFC5914753.1"/>
    <property type="molecule type" value="Genomic_DNA"/>
</dbReference>
<evidence type="ECO:0000313" key="1">
    <source>
        <dbReference type="EMBL" id="MFC5914753.1"/>
    </source>
</evidence>
<sequence>MTAPTLLRIVTERSGLDVTAQEAGEGSWVGYASCTAHPAPLASPLEDWIKVWNDNARPCESTGNADQILDRICRHCDRTSGPGH</sequence>
<accession>A0ABW1GL05</accession>
<proteinExistence type="predicted"/>
<name>A0ABW1GL05_9ACTN</name>
<evidence type="ECO:0000313" key="2">
    <source>
        <dbReference type="Proteomes" id="UP001596200"/>
    </source>
</evidence>
<comment type="caution">
    <text evidence="1">The sequence shown here is derived from an EMBL/GenBank/DDBJ whole genome shotgun (WGS) entry which is preliminary data.</text>
</comment>
<dbReference type="RefSeq" id="WP_344517112.1">
    <property type="nucleotide sequence ID" value="NZ_BAAATU010000058.1"/>
</dbReference>
<keyword evidence="2" id="KW-1185">Reference proteome</keyword>
<dbReference type="Proteomes" id="UP001596200">
    <property type="component" value="Unassembled WGS sequence"/>
</dbReference>
<reference evidence="2" key="1">
    <citation type="journal article" date="2019" name="Int. J. Syst. Evol. Microbiol.">
        <title>The Global Catalogue of Microorganisms (GCM) 10K type strain sequencing project: providing services to taxonomists for standard genome sequencing and annotation.</title>
        <authorList>
            <consortium name="The Broad Institute Genomics Platform"/>
            <consortium name="The Broad Institute Genome Sequencing Center for Infectious Disease"/>
            <person name="Wu L."/>
            <person name="Ma J."/>
        </authorList>
    </citation>
    <scope>NUCLEOTIDE SEQUENCE [LARGE SCALE GENOMIC DNA]</scope>
    <source>
        <strain evidence="2">JCM 4147</strain>
    </source>
</reference>
<protein>
    <submittedName>
        <fullName evidence="1">Uncharacterized protein</fullName>
    </submittedName>
</protein>